<feature type="transmembrane region" description="Helical" evidence="9">
    <location>
        <begin position="151"/>
        <end position="171"/>
    </location>
</feature>
<keyword evidence="5 9" id="KW-0106">Calcium</keyword>
<dbReference type="PANTHER" id="PTHR31503">
    <property type="entry name" value="VACUOLAR CALCIUM ION TRANSPORTER"/>
    <property type="match status" value="1"/>
</dbReference>
<evidence type="ECO:0000256" key="7">
    <source>
        <dbReference type="ARBA" id="ARBA00023065"/>
    </source>
</evidence>
<comment type="caution">
    <text evidence="11">The sequence shown here is derived from an EMBL/GenBank/DDBJ whole genome shotgun (WGS) entry which is preliminary data.</text>
</comment>
<evidence type="ECO:0000259" key="10">
    <source>
        <dbReference type="Pfam" id="PF01699"/>
    </source>
</evidence>
<keyword evidence="9" id="KW-0050">Antiport</keyword>
<keyword evidence="8 9" id="KW-0472">Membrane</keyword>
<evidence type="ECO:0000256" key="2">
    <source>
        <dbReference type="ARBA" id="ARBA00022448"/>
    </source>
</evidence>
<evidence type="ECO:0000256" key="8">
    <source>
        <dbReference type="ARBA" id="ARBA00023136"/>
    </source>
</evidence>
<feature type="transmembrane region" description="Helical" evidence="9">
    <location>
        <begin position="360"/>
        <end position="380"/>
    </location>
</feature>
<dbReference type="PANTHER" id="PTHR31503:SF22">
    <property type="entry name" value="VACUOLAR CALCIUM ION TRANSPORTER"/>
    <property type="match status" value="1"/>
</dbReference>
<dbReference type="GO" id="GO:0016020">
    <property type="term" value="C:membrane"/>
    <property type="evidence" value="ECO:0007669"/>
    <property type="project" value="InterPro"/>
</dbReference>
<dbReference type="GO" id="GO:0006874">
    <property type="term" value="P:intracellular calcium ion homeostasis"/>
    <property type="evidence" value="ECO:0007669"/>
    <property type="project" value="TreeGrafter"/>
</dbReference>
<accession>A0A1X3GCX0</accession>
<feature type="transmembrane region" description="Helical" evidence="9">
    <location>
        <begin position="21"/>
        <end position="40"/>
    </location>
</feature>
<sequence>MRDRQEPVASLPKSNVSRATTIFGQYGTVARVAPLVFVLLTPMGEYIFHLSPIWIFGSGVLAIAVLAEWIRVATDQLSSHTGPAIGGLLTVSLGSLAELILALFVLARGHVEVVHAQITGSIAATCLLGLGLAIVAGGFNRERQSFTQARAGLLSSMLVLSVIALILPAVFDYTGRSIRHVNNVNASDELLSLAVSVVLLILYSGNLVFTLVTHRNVFATNEEASAKSAWSATTCLIVLLACTGAAALQSEFVSGALTEAAKSTGVTPLFLGVVVLALVGTSSDIFAAVWFARRDRMGLVMTLCIGSAIQIALVVAPLLVIFSWVIGKPMTLVFQNPVDLFSIAGTAFIVNAITRDAETTWFEGVLLIGVYVVLALAYFFS</sequence>
<dbReference type="InterPro" id="IPR004713">
    <property type="entry name" value="CaH_exchang"/>
</dbReference>
<evidence type="ECO:0000256" key="5">
    <source>
        <dbReference type="ARBA" id="ARBA00022837"/>
    </source>
</evidence>
<feature type="transmembrane region" description="Helical" evidence="9">
    <location>
        <begin position="191"/>
        <end position="209"/>
    </location>
</feature>
<feature type="transmembrane region" description="Helical" evidence="9">
    <location>
        <begin position="269"/>
        <end position="292"/>
    </location>
</feature>
<comment type="subcellular location">
    <subcellularLocation>
        <location evidence="1">Endomembrane system</location>
        <topology evidence="1">Multi-pass membrane protein</topology>
    </subcellularLocation>
</comment>
<feature type="transmembrane region" description="Helical" evidence="9">
    <location>
        <begin position="82"/>
        <end position="106"/>
    </location>
</feature>
<keyword evidence="2 9" id="KW-0813">Transport</keyword>
<evidence type="ECO:0000256" key="6">
    <source>
        <dbReference type="ARBA" id="ARBA00022989"/>
    </source>
</evidence>
<feature type="transmembrane region" description="Helical" evidence="9">
    <location>
        <begin position="299"/>
        <end position="326"/>
    </location>
</feature>
<dbReference type="InterPro" id="IPR004798">
    <property type="entry name" value="CAX-like"/>
</dbReference>
<proteinExistence type="inferred from homology"/>
<evidence type="ECO:0000313" key="12">
    <source>
        <dbReference type="Proteomes" id="UP000193553"/>
    </source>
</evidence>
<dbReference type="EMBL" id="NAFI01000187">
    <property type="protein sequence ID" value="OSJ03254.1"/>
    <property type="molecule type" value="Genomic_DNA"/>
</dbReference>
<dbReference type="Proteomes" id="UP000193553">
    <property type="component" value="Unassembled WGS sequence"/>
</dbReference>
<reference evidence="11 12" key="1">
    <citation type="submission" date="2017-03" db="EMBL/GenBank/DDBJ databases">
        <title>Whole genome sequences of fourteen strains of Bradyrhizobium canariense and one strain of Bradyrhizobium japonicum isolated from Lupinus (Papilionoideae: Genisteae) species in Algeria.</title>
        <authorList>
            <person name="Crovadore J."/>
            <person name="Chekireb D."/>
            <person name="Brachmann A."/>
            <person name="Chablais R."/>
            <person name="Cochard B."/>
            <person name="Lefort F."/>
        </authorList>
    </citation>
    <scope>NUCLEOTIDE SEQUENCE [LARGE SCALE GENOMIC DNA]</scope>
    <source>
        <strain evidence="11 12">UBMA195</strain>
    </source>
</reference>
<evidence type="ECO:0000313" key="11">
    <source>
        <dbReference type="EMBL" id="OSJ03254.1"/>
    </source>
</evidence>
<feature type="transmembrane region" description="Helical" evidence="9">
    <location>
        <begin position="229"/>
        <end position="249"/>
    </location>
</feature>
<protein>
    <recommendedName>
        <fullName evidence="9">Ca(2+)/H(+) antiporter</fullName>
    </recommendedName>
</protein>
<dbReference type="NCBIfam" id="TIGR00378">
    <property type="entry name" value="cax"/>
    <property type="match status" value="1"/>
</dbReference>
<keyword evidence="3 9" id="KW-0109">Calcium transport</keyword>
<keyword evidence="7 9" id="KW-0406">Ion transport</keyword>
<evidence type="ECO:0000256" key="1">
    <source>
        <dbReference type="ARBA" id="ARBA00004127"/>
    </source>
</evidence>
<organism evidence="11 12">
    <name type="scientific">Bradyrhizobium canariense</name>
    <dbReference type="NCBI Taxonomy" id="255045"/>
    <lineage>
        <taxon>Bacteria</taxon>
        <taxon>Pseudomonadati</taxon>
        <taxon>Pseudomonadota</taxon>
        <taxon>Alphaproteobacteria</taxon>
        <taxon>Hyphomicrobiales</taxon>
        <taxon>Nitrobacteraceae</taxon>
        <taxon>Bradyrhizobium</taxon>
    </lineage>
</organism>
<dbReference type="OrthoDB" id="8438242at2"/>
<name>A0A1X3GCX0_9BRAD</name>
<dbReference type="GO" id="GO:0015369">
    <property type="term" value="F:calcium:proton antiporter activity"/>
    <property type="evidence" value="ECO:0007669"/>
    <property type="project" value="UniProtKB-UniRule"/>
</dbReference>
<gene>
    <name evidence="11" type="ORF">BSZ18_32505</name>
</gene>
<dbReference type="InterPro" id="IPR004837">
    <property type="entry name" value="NaCa_Exmemb"/>
</dbReference>
<dbReference type="InterPro" id="IPR044880">
    <property type="entry name" value="NCX_ion-bd_dom_sf"/>
</dbReference>
<evidence type="ECO:0000256" key="9">
    <source>
        <dbReference type="RuleBase" id="RU365028"/>
    </source>
</evidence>
<feature type="domain" description="Sodium/calcium exchanger membrane region" evidence="10">
    <location>
        <begin position="237"/>
        <end position="377"/>
    </location>
</feature>
<comment type="similarity">
    <text evidence="9">Belongs to the Ca(2+):cation antiporter (CaCA) (TC 2.A.19) family.</text>
</comment>
<dbReference type="GO" id="GO:0012505">
    <property type="term" value="C:endomembrane system"/>
    <property type="evidence" value="ECO:0007669"/>
    <property type="project" value="UniProtKB-SubCell"/>
</dbReference>
<feature type="transmembrane region" description="Helical" evidence="9">
    <location>
        <begin position="332"/>
        <end position="353"/>
    </location>
</feature>
<keyword evidence="6 9" id="KW-1133">Transmembrane helix</keyword>
<evidence type="ECO:0000256" key="4">
    <source>
        <dbReference type="ARBA" id="ARBA00022692"/>
    </source>
</evidence>
<feature type="domain" description="Sodium/calcium exchanger membrane region" evidence="10">
    <location>
        <begin position="53"/>
        <end position="211"/>
    </location>
</feature>
<feature type="transmembrane region" description="Helical" evidence="9">
    <location>
        <begin position="118"/>
        <end position="139"/>
    </location>
</feature>
<dbReference type="AlphaFoldDB" id="A0A1X3GCX0"/>
<feature type="transmembrane region" description="Helical" evidence="9">
    <location>
        <begin position="46"/>
        <end position="70"/>
    </location>
</feature>
<keyword evidence="4 9" id="KW-0812">Transmembrane</keyword>
<dbReference type="Gene3D" id="1.20.1420.30">
    <property type="entry name" value="NCX, central ion-binding region"/>
    <property type="match status" value="1"/>
</dbReference>
<evidence type="ECO:0000256" key="3">
    <source>
        <dbReference type="ARBA" id="ARBA00022568"/>
    </source>
</evidence>
<dbReference type="Pfam" id="PF01699">
    <property type="entry name" value="Na_Ca_ex"/>
    <property type="match status" value="2"/>
</dbReference>
<comment type="function">
    <text evidence="9">Ca(+)/H(+) antiporter that extrudes calcium in exchange for external protons.</text>
</comment>